<name>A0ABQ8SPK0_PERAM</name>
<evidence type="ECO:0000313" key="2">
    <source>
        <dbReference type="Proteomes" id="UP001148838"/>
    </source>
</evidence>
<dbReference type="Gene3D" id="3.30.420.10">
    <property type="entry name" value="Ribonuclease H-like superfamily/Ribonuclease H"/>
    <property type="match status" value="1"/>
</dbReference>
<protein>
    <recommendedName>
        <fullName evidence="3">DUF4817 domain-containing protein</fullName>
    </recommendedName>
</protein>
<proteinExistence type="predicted"/>
<reference evidence="1 2" key="1">
    <citation type="journal article" date="2022" name="Allergy">
        <title>Genome assembly and annotation of Periplaneta americana reveal a comprehensive cockroach allergen profile.</title>
        <authorList>
            <person name="Wang L."/>
            <person name="Xiong Q."/>
            <person name="Saelim N."/>
            <person name="Wang L."/>
            <person name="Nong W."/>
            <person name="Wan A.T."/>
            <person name="Shi M."/>
            <person name="Liu X."/>
            <person name="Cao Q."/>
            <person name="Hui J.H.L."/>
            <person name="Sookrung N."/>
            <person name="Leung T.F."/>
            <person name="Tungtrongchitr A."/>
            <person name="Tsui S.K.W."/>
        </authorList>
    </citation>
    <scope>NUCLEOTIDE SEQUENCE [LARGE SCALE GENOMIC DNA]</scope>
    <source>
        <strain evidence="1">PWHHKU_190912</strain>
    </source>
</reference>
<keyword evidence="2" id="KW-1185">Reference proteome</keyword>
<accession>A0ABQ8SPK0</accession>
<dbReference type="Proteomes" id="UP001148838">
    <property type="component" value="Unassembled WGS sequence"/>
</dbReference>
<comment type="caution">
    <text evidence="1">The sequence shown here is derived from an EMBL/GenBank/DDBJ whole genome shotgun (WGS) entry which is preliminary data.</text>
</comment>
<evidence type="ECO:0008006" key="3">
    <source>
        <dbReference type="Google" id="ProtNLM"/>
    </source>
</evidence>
<evidence type="ECO:0000313" key="1">
    <source>
        <dbReference type="EMBL" id="KAJ4435665.1"/>
    </source>
</evidence>
<gene>
    <name evidence="1" type="ORF">ANN_18281</name>
</gene>
<organism evidence="1 2">
    <name type="scientific">Periplaneta americana</name>
    <name type="common">American cockroach</name>
    <name type="synonym">Blatta americana</name>
    <dbReference type="NCBI Taxonomy" id="6978"/>
    <lineage>
        <taxon>Eukaryota</taxon>
        <taxon>Metazoa</taxon>
        <taxon>Ecdysozoa</taxon>
        <taxon>Arthropoda</taxon>
        <taxon>Hexapoda</taxon>
        <taxon>Insecta</taxon>
        <taxon>Pterygota</taxon>
        <taxon>Neoptera</taxon>
        <taxon>Polyneoptera</taxon>
        <taxon>Dictyoptera</taxon>
        <taxon>Blattodea</taxon>
        <taxon>Blattoidea</taxon>
        <taxon>Blattidae</taxon>
        <taxon>Blattinae</taxon>
        <taxon>Periplaneta</taxon>
    </lineage>
</organism>
<dbReference type="EMBL" id="JAJSOF020000023">
    <property type="protein sequence ID" value="KAJ4435665.1"/>
    <property type="molecule type" value="Genomic_DNA"/>
</dbReference>
<dbReference type="InterPro" id="IPR036397">
    <property type="entry name" value="RNaseH_sf"/>
</dbReference>
<sequence>MAGLCEGGNEPSGSLKAIFNRGNKTGPTLVADFRALFTPEYDRLRSARERLVNKLQQTNSVKLAMWTAQQKVSCVLWLAEKTSVKHVQRRFRREYYLLRHDSIPDYTRMIVCDVKLKQTGSFSSSSVTGSTYLHMLELYVVPQLPAGTIYHQDGAPPHFVLEVRKFLNDNFPRQWIGRVRDSRLAAMVARSMTLGLFPMGIRQGLSMQSTNG</sequence>